<dbReference type="AlphaFoldDB" id="A0A4R7K7M6"/>
<name>A0A4R7K7M6_9FLAO</name>
<accession>A0A4R7K7M6</accession>
<evidence type="ECO:0000313" key="3">
    <source>
        <dbReference type="Proteomes" id="UP000294749"/>
    </source>
</evidence>
<gene>
    <name evidence="2" type="ORF">CLV90_1390</name>
</gene>
<keyword evidence="1" id="KW-0472">Membrane</keyword>
<dbReference type="Proteomes" id="UP000294749">
    <property type="component" value="Unassembled WGS sequence"/>
</dbReference>
<evidence type="ECO:0000313" key="2">
    <source>
        <dbReference type="EMBL" id="TDT47315.1"/>
    </source>
</evidence>
<keyword evidence="1" id="KW-0812">Transmembrane</keyword>
<organism evidence="2 3">
    <name type="scientific">Maribacter spongiicola</name>
    <dbReference type="NCBI Taxonomy" id="1206753"/>
    <lineage>
        <taxon>Bacteria</taxon>
        <taxon>Pseudomonadati</taxon>
        <taxon>Bacteroidota</taxon>
        <taxon>Flavobacteriia</taxon>
        <taxon>Flavobacteriales</taxon>
        <taxon>Flavobacteriaceae</taxon>
        <taxon>Maribacter</taxon>
    </lineage>
</organism>
<comment type="caution">
    <text evidence="2">The sequence shown here is derived from an EMBL/GenBank/DDBJ whole genome shotgun (WGS) entry which is preliminary data.</text>
</comment>
<protein>
    <recommendedName>
        <fullName evidence="4">Tetratricopeptide repeat protein</fullName>
    </recommendedName>
</protein>
<sequence length="543" mass="63506">MNYSLQTMLRYLISYLTLGLLVCLCGVLSAQTINKSDEYFKKAESLKATNIDSAINFYKKSIHLHKEQKDTANLVNSLYELSNLYAHNLDYGSSYDGYWEALFLADNSKNDVARAKLYQALGWLYLFYRRDNEAKNYFNLSLRLKDKMIDKKVIDSTNVLTDYYALITLFRTNGNNKMVRKYLDSSNLIKKQFKITSNYLDAEEGYQDAIDGNFEMALLKLNRTRNEFTLKNPSYLIIIDYLIGQVYFMKGDIRTSKKFFEQSLAYTKVYSNHSNYKLMVQEALALLEKEEKDFESAFFHLEAANELNESIFGRKSKNNQHLFEINDKYRLQKEKEKELIKEQRLANLENEEKLWVLKFSLMFVVVASLLILGFLFIRNIRRKHKLEKKSLEEKRVVELQKSNEILELKNNELTSSALQLIEKEEFIKKMKDTIGKNRENLDVSALNRIINTAQGSPSGNWKEFEARFTAINQSFYKNLKEAYPSLSQTDLKLCALVKLNFSSKEMASLLGISIESMHTSRYRLRKKLKLDRNDNLTEFIANQ</sequence>
<keyword evidence="3" id="KW-1185">Reference proteome</keyword>
<evidence type="ECO:0008006" key="4">
    <source>
        <dbReference type="Google" id="ProtNLM"/>
    </source>
</evidence>
<dbReference type="SUPFAM" id="SSF48452">
    <property type="entry name" value="TPR-like"/>
    <property type="match status" value="1"/>
</dbReference>
<evidence type="ECO:0000256" key="1">
    <source>
        <dbReference type="SAM" id="Phobius"/>
    </source>
</evidence>
<feature type="transmembrane region" description="Helical" evidence="1">
    <location>
        <begin position="354"/>
        <end position="377"/>
    </location>
</feature>
<dbReference type="GO" id="GO:0003677">
    <property type="term" value="F:DNA binding"/>
    <property type="evidence" value="ECO:0007669"/>
    <property type="project" value="InterPro"/>
</dbReference>
<dbReference type="EMBL" id="SOAY01000010">
    <property type="protein sequence ID" value="TDT47315.1"/>
    <property type="molecule type" value="Genomic_DNA"/>
</dbReference>
<dbReference type="GO" id="GO:0006355">
    <property type="term" value="P:regulation of DNA-templated transcription"/>
    <property type="evidence" value="ECO:0007669"/>
    <property type="project" value="InterPro"/>
</dbReference>
<dbReference type="SUPFAM" id="SSF46894">
    <property type="entry name" value="C-terminal effector domain of the bipartite response regulators"/>
    <property type="match status" value="1"/>
</dbReference>
<proteinExistence type="predicted"/>
<dbReference type="Gene3D" id="1.25.40.10">
    <property type="entry name" value="Tetratricopeptide repeat domain"/>
    <property type="match status" value="1"/>
</dbReference>
<dbReference type="InterPro" id="IPR016032">
    <property type="entry name" value="Sig_transdc_resp-reg_C-effctor"/>
</dbReference>
<keyword evidence="1" id="KW-1133">Transmembrane helix</keyword>
<reference evidence="2 3" key="1">
    <citation type="submission" date="2019-03" db="EMBL/GenBank/DDBJ databases">
        <title>Genomic Encyclopedia of Archaeal and Bacterial Type Strains, Phase II (KMG-II): from individual species to whole genera.</title>
        <authorList>
            <person name="Goeker M."/>
        </authorList>
    </citation>
    <scope>NUCLEOTIDE SEQUENCE [LARGE SCALE GENOMIC DNA]</scope>
    <source>
        <strain evidence="2 3">DSM 25233</strain>
    </source>
</reference>
<dbReference type="InterPro" id="IPR011990">
    <property type="entry name" value="TPR-like_helical_dom_sf"/>
</dbReference>